<reference evidence="10 11" key="1">
    <citation type="journal article" date="2016" name="PLoS Pathog.">
        <title>Biosynthesis of antibiotic leucinostatins in bio-control fungus Purpureocillium lilacinum and their inhibition on phytophthora revealed by genome mining.</title>
        <authorList>
            <person name="Wang G."/>
            <person name="Liu Z."/>
            <person name="Lin R."/>
            <person name="Li E."/>
            <person name="Mao Z."/>
            <person name="Ling J."/>
            <person name="Yang Y."/>
            <person name="Yin W.B."/>
            <person name="Xie B."/>
        </authorList>
    </citation>
    <scope>NUCLEOTIDE SEQUENCE [LARGE SCALE GENOMIC DNA]</scope>
    <source>
        <strain evidence="10">170</strain>
    </source>
</reference>
<evidence type="ECO:0000256" key="2">
    <source>
        <dbReference type="ARBA" id="ARBA00022448"/>
    </source>
</evidence>
<keyword evidence="5 8" id="KW-1133">Transmembrane helix</keyword>
<evidence type="ECO:0000259" key="9">
    <source>
        <dbReference type="Pfam" id="PF00324"/>
    </source>
</evidence>
<keyword evidence="3 8" id="KW-0812">Transmembrane</keyword>
<feature type="transmembrane region" description="Helical" evidence="8">
    <location>
        <begin position="364"/>
        <end position="381"/>
    </location>
</feature>
<dbReference type="GeneID" id="28851344"/>
<sequence length="538" mass="58347">MDSSQSHTKDLETEVSVKPQSHDVEEGTTQPAEGHLKRDLRSRHMQMIAIGGAIGAGLFVGSGGALSKGGPASLVIDLIIGVMLLMTNMALAEMAVLYPVNGAFYTYIVRFVDQSWGFACGWEYALSWLTVLPFELIAASKTIEFWRTDIHMAVWVTVFLFVLVVVQVFGVRGYGEVEFVLSIIKICACVGFIILGIIINCGGVGNQGYLGTKYWHDPGAFTNFKGFCAVFVVAAFAFGGTEMVGLAAAESANPRKSIPTASKQVFWRIALFYVINLFIVGTILRSDDKRLLGASGANTKASPFVLAIQDAGINVLPSIFNAVITISVLSVANSCTFGSTRTMQAMATRGHAPKFLNYIDSKGRPLWCVVIQLAFGLLAYVGESPQGGKIFDWLLALSGLAFLFVWGSICLAHIRMRAGFKAQGINLKLVPYKSPFGVIGSALGLGLNILALVATFYSALFAASGAPPTAEAFFMSFLAGPVILFLYLGWKIHSRDWKLYVRASDMDLQTGIVLLEEEEPEEEKTWANLPKRILRAVI</sequence>
<dbReference type="STRING" id="1380566.A0A179FNK7"/>
<dbReference type="Proteomes" id="UP000078397">
    <property type="component" value="Unassembled WGS sequence"/>
</dbReference>
<evidence type="ECO:0000256" key="6">
    <source>
        <dbReference type="ARBA" id="ARBA00023136"/>
    </source>
</evidence>
<gene>
    <name evidence="10" type="ORF">VFPPC_08684</name>
</gene>
<feature type="transmembrane region" description="Helical" evidence="8">
    <location>
        <begin position="47"/>
        <end position="66"/>
    </location>
</feature>
<name>A0A179FNK7_METCM</name>
<dbReference type="RefSeq" id="XP_018144332.1">
    <property type="nucleotide sequence ID" value="XM_018287350.1"/>
</dbReference>
<keyword evidence="6 8" id="KW-0472">Membrane</keyword>
<feature type="transmembrane region" description="Helical" evidence="8">
    <location>
        <begin position="226"/>
        <end position="245"/>
    </location>
</feature>
<evidence type="ECO:0000256" key="1">
    <source>
        <dbReference type="ARBA" id="ARBA00004141"/>
    </source>
</evidence>
<evidence type="ECO:0000256" key="7">
    <source>
        <dbReference type="SAM" id="MobiDB-lite"/>
    </source>
</evidence>
<feature type="region of interest" description="Disordered" evidence="7">
    <location>
        <begin position="1"/>
        <end position="36"/>
    </location>
</feature>
<feature type="domain" description="Amino acid permease/ SLC12A" evidence="9">
    <location>
        <begin position="44"/>
        <end position="499"/>
    </location>
</feature>
<dbReference type="GO" id="GO:0015171">
    <property type="term" value="F:amino acid transmembrane transporter activity"/>
    <property type="evidence" value="ECO:0007669"/>
    <property type="project" value="TreeGrafter"/>
</dbReference>
<feature type="transmembrane region" description="Helical" evidence="8">
    <location>
        <begin position="78"/>
        <end position="100"/>
    </location>
</feature>
<evidence type="ECO:0000256" key="4">
    <source>
        <dbReference type="ARBA" id="ARBA00022970"/>
    </source>
</evidence>
<keyword evidence="4" id="KW-0029">Amino-acid transport</keyword>
<dbReference type="InterPro" id="IPR004841">
    <property type="entry name" value="AA-permease/SLC12A_dom"/>
</dbReference>
<keyword evidence="2" id="KW-0813">Transport</keyword>
<dbReference type="FunFam" id="1.20.1740.10:FF:000017">
    <property type="entry name" value="Amino acid permease"/>
    <property type="match status" value="1"/>
</dbReference>
<feature type="transmembrane region" description="Helical" evidence="8">
    <location>
        <begin position="265"/>
        <end position="284"/>
    </location>
</feature>
<evidence type="ECO:0000256" key="3">
    <source>
        <dbReference type="ARBA" id="ARBA00022692"/>
    </source>
</evidence>
<dbReference type="KEGG" id="pchm:VFPPC_08684"/>
<dbReference type="EMBL" id="LSBJ02000004">
    <property type="protein sequence ID" value="OAQ67245.1"/>
    <property type="molecule type" value="Genomic_DNA"/>
</dbReference>
<comment type="caution">
    <text evidence="10">The sequence shown here is derived from an EMBL/GenBank/DDBJ whole genome shotgun (WGS) entry which is preliminary data.</text>
</comment>
<accession>A0A179FNK7</accession>
<comment type="subcellular location">
    <subcellularLocation>
        <location evidence="1">Membrane</location>
        <topology evidence="1">Multi-pass membrane protein</topology>
    </subcellularLocation>
</comment>
<dbReference type="AlphaFoldDB" id="A0A179FNK7"/>
<dbReference type="PANTHER" id="PTHR43341:SF1">
    <property type="entry name" value="GENERAL AMINO-ACID PERMEASE GAP1"/>
    <property type="match status" value="1"/>
</dbReference>
<evidence type="ECO:0000313" key="10">
    <source>
        <dbReference type="EMBL" id="OAQ67245.1"/>
    </source>
</evidence>
<dbReference type="GO" id="GO:0016020">
    <property type="term" value="C:membrane"/>
    <property type="evidence" value="ECO:0007669"/>
    <property type="project" value="UniProtKB-SubCell"/>
</dbReference>
<feature type="transmembrane region" description="Helical" evidence="8">
    <location>
        <begin position="393"/>
        <end position="414"/>
    </location>
</feature>
<feature type="transmembrane region" description="Helical" evidence="8">
    <location>
        <begin position="183"/>
        <end position="205"/>
    </location>
</feature>
<protein>
    <submittedName>
        <fullName evidence="10">Amino acid permease</fullName>
    </submittedName>
</protein>
<proteinExistence type="predicted"/>
<feature type="transmembrane region" description="Helical" evidence="8">
    <location>
        <begin position="472"/>
        <end position="490"/>
    </location>
</feature>
<dbReference type="InterPro" id="IPR050524">
    <property type="entry name" value="APC_YAT"/>
</dbReference>
<dbReference type="PANTHER" id="PTHR43341">
    <property type="entry name" value="AMINO ACID PERMEASE"/>
    <property type="match status" value="1"/>
</dbReference>
<evidence type="ECO:0000256" key="8">
    <source>
        <dbReference type="SAM" id="Phobius"/>
    </source>
</evidence>
<dbReference type="PIRSF" id="PIRSF006060">
    <property type="entry name" value="AA_transporter"/>
    <property type="match status" value="1"/>
</dbReference>
<keyword evidence="11" id="KW-1185">Reference proteome</keyword>
<dbReference type="Gene3D" id="1.20.1740.10">
    <property type="entry name" value="Amino acid/polyamine transporter I"/>
    <property type="match status" value="1"/>
</dbReference>
<evidence type="ECO:0000256" key="5">
    <source>
        <dbReference type="ARBA" id="ARBA00022989"/>
    </source>
</evidence>
<feature type="transmembrane region" description="Helical" evidence="8">
    <location>
        <begin position="150"/>
        <end position="171"/>
    </location>
</feature>
<dbReference type="Pfam" id="PF00324">
    <property type="entry name" value="AA_permease"/>
    <property type="match status" value="1"/>
</dbReference>
<dbReference type="OrthoDB" id="3900342at2759"/>
<feature type="transmembrane region" description="Helical" evidence="8">
    <location>
        <begin position="435"/>
        <end position="460"/>
    </location>
</feature>
<evidence type="ECO:0000313" key="11">
    <source>
        <dbReference type="Proteomes" id="UP000078397"/>
    </source>
</evidence>
<organism evidence="10 11">
    <name type="scientific">Pochonia chlamydosporia 170</name>
    <dbReference type="NCBI Taxonomy" id="1380566"/>
    <lineage>
        <taxon>Eukaryota</taxon>
        <taxon>Fungi</taxon>
        <taxon>Dikarya</taxon>
        <taxon>Ascomycota</taxon>
        <taxon>Pezizomycotina</taxon>
        <taxon>Sordariomycetes</taxon>
        <taxon>Hypocreomycetidae</taxon>
        <taxon>Hypocreales</taxon>
        <taxon>Clavicipitaceae</taxon>
        <taxon>Pochonia</taxon>
    </lineage>
</organism>